<evidence type="ECO:0000313" key="9">
    <source>
        <dbReference type="EMBL" id="CAA6820567.1"/>
    </source>
</evidence>
<dbReference type="EMBL" id="CACVAZ010000133">
    <property type="protein sequence ID" value="CAA6820567.1"/>
    <property type="molecule type" value="Genomic_DNA"/>
</dbReference>
<dbReference type="AlphaFoldDB" id="A0A6S6TR22"/>
<sequence length="144" mass="16411">MNSNEIKEELNRKGIKNTKAKSILLHILKNSHAPKDVSTLYEACSKITSVNLATIYRSLRQFNEKNIVQEFLSSDGVAQYEYIHQGAKSHPHFECESCRQVFCLGELQFDDALHFSNMAKKHKVNYINITLTGLCETCQETAQT</sequence>
<keyword evidence="4 8" id="KW-0862">Zinc</keyword>
<dbReference type="PANTHER" id="PTHR33202:SF7">
    <property type="entry name" value="FERRIC UPTAKE REGULATION PROTEIN"/>
    <property type="match status" value="1"/>
</dbReference>
<dbReference type="GO" id="GO:1900376">
    <property type="term" value="P:regulation of secondary metabolite biosynthetic process"/>
    <property type="evidence" value="ECO:0007669"/>
    <property type="project" value="TreeGrafter"/>
</dbReference>
<dbReference type="Pfam" id="PF01475">
    <property type="entry name" value="FUR"/>
    <property type="match status" value="1"/>
</dbReference>
<feature type="binding site" evidence="8">
    <location>
        <position position="138"/>
    </location>
    <ligand>
        <name>Zn(2+)</name>
        <dbReference type="ChEBI" id="CHEBI:29105"/>
    </ligand>
</feature>
<keyword evidence="7" id="KW-0804">Transcription</keyword>
<evidence type="ECO:0000256" key="5">
    <source>
        <dbReference type="ARBA" id="ARBA00023015"/>
    </source>
</evidence>
<dbReference type="GO" id="GO:0003700">
    <property type="term" value="F:DNA-binding transcription factor activity"/>
    <property type="evidence" value="ECO:0007669"/>
    <property type="project" value="InterPro"/>
</dbReference>
<proteinExistence type="inferred from homology"/>
<dbReference type="InterPro" id="IPR043135">
    <property type="entry name" value="Fur_C"/>
</dbReference>
<dbReference type="SUPFAM" id="SSF46785">
    <property type="entry name" value="Winged helix' DNA-binding domain"/>
    <property type="match status" value="1"/>
</dbReference>
<comment type="function">
    <text evidence="1">Acts as a global negative controlling element, employing Fe(2+) as a cofactor to bind the operator of the repressed genes.</text>
</comment>
<evidence type="ECO:0000256" key="3">
    <source>
        <dbReference type="ARBA" id="ARBA00022491"/>
    </source>
</evidence>
<feature type="binding site" evidence="8">
    <location>
        <position position="98"/>
    </location>
    <ligand>
        <name>Zn(2+)</name>
        <dbReference type="ChEBI" id="CHEBI:29105"/>
    </ligand>
</feature>
<feature type="binding site" evidence="8">
    <location>
        <position position="95"/>
    </location>
    <ligand>
        <name>Zn(2+)</name>
        <dbReference type="ChEBI" id="CHEBI:29105"/>
    </ligand>
</feature>
<evidence type="ECO:0000256" key="4">
    <source>
        <dbReference type="ARBA" id="ARBA00022833"/>
    </source>
</evidence>
<evidence type="ECO:0000256" key="6">
    <source>
        <dbReference type="ARBA" id="ARBA00023125"/>
    </source>
</evidence>
<dbReference type="PANTHER" id="PTHR33202">
    <property type="entry name" value="ZINC UPTAKE REGULATION PROTEIN"/>
    <property type="match status" value="1"/>
</dbReference>
<dbReference type="InterPro" id="IPR036388">
    <property type="entry name" value="WH-like_DNA-bd_sf"/>
</dbReference>
<dbReference type="Gene3D" id="3.30.1490.190">
    <property type="match status" value="1"/>
</dbReference>
<keyword evidence="3" id="KW-0678">Repressor</keyword>
<reference evidence="9" key="1">
    <citation type="submission" date="2020-01" db="EMBL/GenBank/DDBJ databases">
        <authorList>
            <person name="Meier V. D."/>
            <person name="Meier V D."/>
        </authorList>
    </citation>
    <scope>NUCLEOTIDE SEQUENCE</scope>
    <source>
        <strain evidence="9">HLG_WM_MAG_02</strain>
    </source>
</reference>
<accession>A0A6S6TR22</accession>
<evidence type="ECO:0000256" key="1">
    <source>
        <dbReference type="ARBA" id="ARBA00002997"/>
    </source>
</evidence>
<evidence type="ECO:0000256" key="7">
    <source>
        <dbReference type="ARBA" id="ARBA00023163"/>
    </source>
</evidence>
<dbReference type="GO" id="GO:0045892">
    <property type="term" value="P:negative regulation of DNA-templated transcription"/>
    <property type="evidence" value="ECO:0007669"/>
    <property type="project" value="TreeGrafter"/>
</dbReference>
<dbReference type="Gene3D" id="1.10.10.10">
    <property type="entry name" value="Winged helix-like DNA-binding domain superfamily/Winged helix DNA-binding domain"/>
    <property type="match status" value="1"/>
</dbReference>
<organism evidence="9">
    <name type="scientific">uncultured Sulfurovum sp</name>
    <dbReference type="NCBI Taxonomy" id="269237"/>
    <lineage>
        <taxon>Bacteria</taxon>
        <taxon>Pseudomonadati</taxon>
        <taxon>Campylobacterota</taxon>
        <taxon>Epsilonproteobacteria</taxon>
        <taxon>Campylobacterales</taxon>
        <taxon>Sulfurovaceae</taxon>
        <taxon>Sulfurovum</taxon>
        <taxon>environmental samples</taxon>
    </lineage>
</organism>
<feature type="binding site" evidence="8">
    <location>
        <position position="135"/>
    </location>
    <ligand>
        <name>Zn(2+)</name>
        <dbReference type="ChEBI" id="CHEBI:29105"/>
    </ligand>
</feature>
<name>A0A6S6TR22_9BACT</name>
<evidence type="ECO:0008006" key="10">
    <source>
        <dbReference type="Google" id="ProtNLM"/>
    </source>
</evidence>
<evidence type="ECO:0000256" key="2">
    <source>
        <dbReference type="ARBA" id="ARBA00007957"/>
    </source>
</evidence>
<evidence type="ECO:0000256" key="8">
    <source>
        <dbReference type="PIRSR" id="PIRSR602481-1"/>
    </source>
</evidence>
<dbReference type="InterPro" id="IPR036390">
    <property type="entry name" value="WH_DNA-bd_sf"/>
</dbReference>
<keyword evidence="6" id="KW-0238">DNA-binding</keyword>
<comment type="similarity">
    <text evidence="2">Belongs to the Fur family.</text>
</comment>
<gene>
    <name evidence="9" type="ORF">HELGO_WM19292</name>
</gene>
<keyword evidence="5" id="KW-0805">Transcription regulation</keyword>
<dbReference type="InterPro" id="IPR002481">
    <property type="entry name" value="FUR"/>
</dbReference>
<protein>
    <recommendedName>
        <fullName evidence="10">Ferric uptake regulation protein</fullName>
    </recommendedName>
</protein>
<dbReference type="GO" id="GO:0008270">
    <property type="term" value="F:zinc ion binding"/>
    <property type="evidence" value="ECO:0007669"/>
    <property type="project" value="TreeGrafter"/>
</dbReference>
<dbReference type="GO" id="GO:0000976">
    <property type="term" value="F:transcription cis-regulatory region binding"/>
    <property type="evidence" value="ECO:0007669"/>
    <property type="project" value="TreeGrafter"/>
</dbReference>
<keyword evidence="8" id="KW-0479">Metal-binding</keyword>
<comment type="cofactor">
    <cofactor evidence="8">
        <name>Zn(2+)</name>
        <dbReference type="ChEBI" id="CHEBI:29105"/>
    </cofactor>
    <text evidence="8">Binds 1 zinc ion per subunit.</text>
</comment>